<reference evidence="2 3" key="1">
    <citation type="submission" date="2016-07" db="EMBL/GenBank/DDBJ databases">
        <title>Multiple horizontal gene transfer events from other fungi enriched the ability of initially mycotrophic Trichoderma (Ascomycota) to feed on dead plant biomass.</title>
        <authorList>
            <consortium name="DOE Joint Genome Institute"/>
            <person name="Aerts A."/>
            <person name="Atanasova L."/>
            <person name="Chenthamara K."/>
            <person name="Zhang J."/>
            <person name="Grujic M."/>
            <person name="Henrissat B."/>
            <person name="Kuo A."/>
            <person name="Salamov A."/>
            <person name="Lipzen A."/>
            <person name="Labutti K."/>
            <person name="Barry K."/>
            <person name="Miao Y."/>
            <person name="Rahimi M.J."/>
            <person name="Shen Q."/>
            <person name="Grigoriev I.V."/>
            <person name="Kubicek C.P."/>
            <person name="Druzhinina I.S."/>
        </authorList>
    </citation>
    <scope>NUCLEOTIDE SEQUENCE [LARGE SCALE GENOMIC DNA]</scope>
    <source>
        <strain evidence="2 3">CBS 433.97</strain>
    </source>
</reference>
<sequence length="230" mass="24198">MYVWYIHAPAADAAVIAQKPNQAHRLHPVQQHGQQGGRRTAAAHRAAALAAIRPDAGLAHPASHAASTTRIAPGLGLDFGRGGSASWKPDRSLAAANAKGGSPGFGALFLLQGPLGWAWRGCGVLDEEISAGRIRSYVSTAMYRRVHAVKRCGSSTARVANTADSAKHGRKRRLPPKPPKAPKKPPFLLTHGPAANRRGCMTPTQPTSSPPAALQHHGRGWAPEAPRAPP</sequence>
<feature type="compositionally biased region" description="Low complexity" evidence="1">
    <location>
        <begin position="202"/>
        <end position="211"/>
    </location>
</feature>
<gene>
    <name evidence="2" type="ORF">M441DRAFT_74395</name>
</gene>
<evidence type="ECO:0000313" key="3">
    <source>
        <dbReference type="Proteomes" id="UP000240493"/>
    </source>
</evidence>
<feature type="region of interest" description="Disordered" evidence="1">
    <location>
        <begin position="157"/>
        <end position="230"/>
    </location>
</feature>
<name>A0A2T3YRU1_TRIA4</name>
<evidence type="ECO:0000256" key="1">
    <source>
        <dbReference type="SAM" id="MobiDB-lite"/>
    </source>
</evidence>
<dbReference type="AlphaFoldDB" id="A0A2T3YRU1"/>
<keyword evidence="3" id="KW-1185">Reference proteome</keyword>
<protein>
    <submittedName>
        <fullName evidence="2">Uncharacterized protein</fullName>
    </submittedName>
</protein>
<feature type="compositionally biased region" description="Basic residues" evidence="1">
    <location>
        <begin position="168"/>
        <end position="183"/>
    </location>
</feature>
<accession>A0A2T3YRU1</accession>
<organism evidence="2 3">
    <name type="scientific">Trichoderma asperellum (strain ATCC 204424 / CBS 433.97 / NBRC 101777)</name>
    <dbReference type="NCBI Taxonomy" id="1042311"/>
    <lineage>
        <taxon>Eukaryota</taxon>
        <taxon>Fungi</taxon>
        <taxon>Dikarya</taxon>
        <taxon>Ascomycota</taxon>
        <taxon>Pezizomycotina</taxon>
        <taxon>Sordariomycetes</taxon>
        <taxon>Hypocreomycetidae</taxon>
        <taxon>Hypocreales</taxon>
        <taxon>Hypocreaceae</taxon>
        <taxon>Trichoderma</taxon>
    </lineage>
</organism>
<dbReference type="Proteomes" id="UP000240493">
    <property type="component" value="Unassembled WGS sequence"/>
</dbReference>
<evidence type="ECO:0000313" key="2">
    <source>
        <dbReference type="EMBL" id="PTB35285.1"/>
    </source>
</evidence>
<dbReference type="EMBL" id="KZ679277">
    <property type="protein sequence ID" value="PTB35285.1"/>
    <property type="molecule type" value="Genomic_DNA"/>
</dbReference>
<proteinExistence type="predicted"/>